<proteinExistence type="inferred from homology"/>
<evidence type="ECO:0000256" key="2">
    <source>
        <dbReference type="PIRSR" id="PIRSR000137-2"/>
    </source>
</evidence>
<feature type="binding site" evidence="2">
    <location>
        <position position="269"/>
    </location>
    <ligand>
        <name>FAD</name>
        <dbReference type="ChEBI" id="CHEBI:57692"/>
    </ligand>
</feature>
<dbReference type="OrthoDB" id="269227at2759"/>
<gene>
    <name evidence="6" type="ORF">B0A48_01428</name>
</gene>
<evidence type="ECO:0008006" key="8">
    <source>
        <dbReference type="Google" id="ProtNLM"/>
    </source>
</evidence>
<feature type="domain" description="Glucose-methanol-choline oxidoreductase N-terminal" evidence="4">
    <location>
        <begin position="42"/>
        <end position="345"/>
    </location>
</feature>
<dbReference type="InterPro" id="IPR012132">
    <property type="entry name" value="GMC_OxRdtase"/>
</dbReference>
<name>A0A1V8TT99_9PEZI</name>
<feature type="region of interest" description="Disordered" evidence="3">
    <location>
        <begin position="1"/>
        <end position="25"/>
    </location>
</feature>
<evidence type="ECO:0000313" key="7">
    <source>
        <dbReference type="Proteomes" id="UP000192596"/>
    </source>
</evidence>
<keyword evidence="7" id="KW-1185">Reference proteome</keyword>
<dbReference type="InParanoid" id="A0A1V8TT99"/>
<evidence type="ECO:0000259" key="4">
    <source>
        <dbReference type="Pfam" id="PF00732"/>
    </source>
</evidence>
<dbReference type="PIRSF" id="PIRSF000137">
    <property type="entry name" value="Alcohol_oxidase"/>
    <property type="match status" value="1"/>
</dbReference>
<dbReference type="EMBL" id="NAJO01000002">
    <property type="protein sequence ID" value="OQO14549.1"/>
    <property type="molecule type" value="Genomic_DNA"/>
</dbReference>
<keyword evidence="2" id="KW-0285">Flavoprotein</keyword>
<dbReference type="Gene3D" id="3.50.50.60">
    <property type="entry name" value="FAD/NAD(P)-binding domain"/>
    <property type="match status" value="1"/>
</dbReference>
<comment type="cofactor">
    <cofactor evidence="2">
        <name>FAD</name>
        <dbReference type="ChEBI" id="CHEBI:57692"/>
    </cofactor>
</comment>
<dbReference type="SUPFAM" id="SSF51905">
    <property type="entry name" value="FAD/NAD(P)-binding domain"/>
    <property type="match status" value="1"/>
</dbReference>
<dbReference type="InterPro" id="IPR007867">
    <property type="entry name" value="GMC_OxRtase_C"/>
</dbReference>
<dbReference type="InterPro" id="IPR036188">
    <property type="entry name" value="FAD/NAD-bd_sf"/>
</dbReference>
<dbReference type="SUPFAM" id="SSF54373">
    <property type="entry name" value="FAD-linked reductases, C-terminal domain"/>
    <property type="match status" value="1"/>
</dbReference>
<dbReference type="AlphaFoldDB" id="A0A1V8TT99"/>
<sequence length="633" mass="68333">MGNSTETNGQSNGNSNGHTNGHTSSLPALAQDAASFLKHDCDFVIIGGGTAGLTLAARLTEDSNVMVGVLEAGKNKLGDFLVDTPALYPQMLGNEEYDWKFMTEPQKHNNGNRHHIPRGKALGGSSAINYEMYFDDWATILDDPAWSGENMQRYMRKHQSLEKPAQAVSDRKATPTIDVNHGTEGPVRTSFNDFFLPIEDDVIAAANEVTGLSEHPKDAWSGDHIGFFNTLGSVCRSGPNKGKRSYAARGYFEANARRPNLHVLCEALVESVELEGTKAVGVKFRHGGQSHLVKIKREVLLSAGVIQSPQILELSGIGAREVLEAASVHCKVESPGVGENYNDHVLTALGWELAPGVPSLEMIYDPQVMDGAMKQLMEQQGGPLSCISSTQGFFPYKLFATADEQAEIISSIEQGLPSLSPFQRKQYERTLDHLRSDKSANLQFVFIAHKGNFQDGIPDQSKLFAPSPPGSPFGVTAVICAEYPLSRGSVHIKSSDPTEHPRLDPAYLSHPADAAVLAAGVKFLDKLGKAKAVEGKFARRYQPAGNVDLTDTREAVQLVQDMVVSEYHPIGTCAMGDVLDSKLKVKGVEGLRVVDASVFPNHVSGNICSSVYATAEHAADIIKADWKTGVAAA</sequence>
<comment type="similarity">
    <text evidence="1">Belongs to the GMC oxidoreductase family.</text>
</comment>
<feature type="domain" description="Glucose-methanol-choline oxidoreductase C-terminal" evidence="5">
    <location>
        <begin position="484"/>
        <end position="615"/>
    </location>
</feature>
<dbReference type="STRING" id="1507870.A0A1V8TT99"/>
<protein>
    <recommendedName>
        <fullName evidence="8">Glucose-methanol-choline oxidoreductase N-terminal domain-containing protein</fullName>
    </recommendedName>
</protein>
<reference evidence="7" key="1">
    <citation type="submission" date="2017-03" db="EMBL/GenBank/DDBJ databases">
        <title>Genomes of endolithic fungi from Antarctica.</title>
        <authorList>
            <person name="Coleine C."/>
            <person name="Masonjones S."/>
            <person name="Stajich J.E."/>
        </authorList>
    </citation>
    <scope>NUCLEOTIDE SEQUENCE [LARGE SCALE GENOMIC DNA]</scope>
    <source>
        <strain evidence="7">CCFEE 5527</strain>
    </source>
</reference>
<dbReference type="PANTHER" id="PTHR11552:SF210">
    <property type="entry name" value="GLUCOSE-METHANOL-CHOLINE OXIDOREDUCTASE N-TERMINAL DOMAIN-CONTAINING PROTEIN-RELATED"/>
    <property type="match status" value="1"/>
</dbReference>
<dbReference type="Proteomes" id="UP000192596">
    <property type="component" value="Unassembled WGS sequence"/>
</dbReference>
<evidence type="ECO:0000256" key="3">
    <source>
        <dbReference type="SAM" id="MobiDB-lite"/>
    </source>
</evidence>
<evidence type="ECO:0000313" key="6">
    <source>
        <dbReference type="EMBL" id="OQO14549.1"/>
    </source>
</evidence>
<accession>A0A1V8TT99</accession>
<feature type="region of interest" description="Disordered" evidence="3">
    <location>
        <begin position="161"/>
        <end position="183"/>
    </location>
</feature>
<dbReference type="Pfam" id="PF00732">
    <property type="entry name" value="GMC_oxred_N"/>
    <property type="match status" value="1"/>
</dbReference>
<dbReference type="Gene3D" id="3.30.560.10">
    <property type="entry name" value="Glucose Oxidase, domain 3"/>
    <property type="match status" value="1"/>
</dbReference>
<keyword evidence="2" id="KW-0274">FAD</keyword>
<comment type="caution">
    <text evidence="6">The sequence shown here is derived from an EMBL/GenBank/DDBJ whole genome shotgun (WGS) entry which is preliminary data.</text>
</comment>
<dbReference type="Pfam" id="PF05199">
    <property type="entry name" value="GMC_oxred_C"/>
    <property type="match status" value="1"/>
</dbReference>
<dbReference type="GO" id="GO:0016614">
    <property type="term" value="F:oxidoreductase activity, acting on CH-OH group of donors"/>
    <property type="evidence" value="ECO:0007669"/>
    <property type="project" value="InterPro"/>
</dbReference>
<dbReference type="InterPro" id="IPR000172">
    <property type="entry name" value="GMC_OxRdtase_N"/>
</dbReference>
<organism evidence="6 7">
    <name type="scientific">Cryoendolithus antarcticus</name>
    <dbReference type="NCBI Taxonomy" id="1507870"/>
    <lineage>
        <taxon>Eukaryota</taxon>
        <taxon>Fungi</taxon>
        <taxon>Dikarya</taxon>
        <taxon>Ascomycota</taxon>
        <taxon>Pezizomycotina</taxon>
        <taxon>Dothideomycetes</taxon>
        <taxon>Dothideomycetidae</taxon>
        <taxon>Cladosporiales</taxon>
        <taxon>Cladosporiaceae</taxon>
        <taxon>Cryoendolithus</taxon>
    </lineage>
</organism>
<dbReference type="PANTHER" id="PTHR11552">
    <property type="entry name" value="GLUCOSE-METHANOL-CHOLINE GMC OXIDOREDUCTASE"/>
    <property type="match status" value="1"/>
</dbReference>
<evidence type="ECO:0000259" key="5">
    <source>
        <dbReference type="Pfam" id="PF05199"/>
    </source>
</evidence>
<evidence type="ECO:0000256" key="1">
    <source>
        <dbReference type="ARBA" id="ARBA00010790"/>
    </source>
</evidence>
<dbReference type="GO" id="GO:0050660">
    <property type="term" value="F:flavin adenine dinucleotide binding"/>
    <property type="evidence" value="ECO:0007669"/>
    <property type="project" value="InterPro"/>
</dbReference>